<dbReference type="GO" id="GO:0000287">
    <property type="term" value="F:magnesium ion binding"/>
    <property type="evidence" value="ECO:0007669"/>
    <property type="project" value="InterPro"/>
</dbReference>
<dbReference type="Proteomes" id="UP000198238">
    <property type="component" value="Chromosome"/>
</dbReference>
<evidence type="ECO:0000313" key="2">
    <source>
        <dbReference type="EMBL" id="ASK27229.1"/>
    </source>
</evidence>
<sequence length="193" mass="20757">MEKEDLVCYVGGCGLAVHYHAAMLDAADAARVARSPGLSVREDWQVSRVLKHRARSDGLEIKSLSHSKGYAAVLASSGNGAAGVDMENCRNRDFQALAAWTASPEERLWLAARGWLAEDFYALWTLKEALVKACGLDFPAGMGKVGRMFAGGKSAGIRTPAGSGDWHAETRVLAEDFVLTCVWQGEGCLKIRG</sequence>
<dbReference type="GO" id="GO:0008897">
    <property type="term" value="F:holo-[acyl-carrier-protein] synthase activity"/>
    <property type="evidence" value="ECO:0007669"/>
    <property type="project" value="InterPro"/>
</dbReference>
<keyword evidence="3" id="KW-1185">Reference proteome</keyword>
<dbReference type="KEGG" id="nei:BG910_05280"/>
<protein>
    <submittedName>
        <fullName evidence="2">4'-phosphopantetheinyl transferase</fullName>
    </submittedName>
</protein>
<dbReference type="InterPro" id="IPR008278">
    <property type="entry name" value="4-PPantetheinyl_Trfase_dom"/>
</dbReference>
<evidence type="ECO:0000313" key="3">
    <source>
        <dbReference type="Proteomes" id="UP000198238"/>
    </source>
</evidence>
<dbReference type="InterPro" id="IPR037143">
    <property type="entry name" value="4-PPantetheinyl_Trfase_dom_sf"/>
</dbReference>
<dbReference type="EMBL" id="CP022278">
    <property type="protein sequence ID" value="ASK27229.1"/>
    <property type="molecule type" value="Genomic_DNA"/>
</dbReference>
<gene>
    <name evidence="2" type="ORF">BG910_05280</name>
</gene>
<keyword evidence="1 2" id="KW-0808">Transferase</keyword>
<dbReference type="AlphaFoldDB" id="A0A220S176"/>
<dbReference type="Gene3D" id="3.90.470.20">
    <property type="entry name" value="4'-phosphopantetheinyl transferase domain"/>
    <property type="match status" value="1"/>
</dbReference>
<evidence type="ECO:0000256" key="1">
    <source>
        <dbReference type="ARBA" id="ARBA00022679"/>
    </source>
</evidence>
<dbReference type="RefSeq" id="WP_089035941.1">
    <property type="nucleotide sequence ID" value="NZ_CP022278.1"/>
</dbReference>
<dbReference type="Pfam" id="PF01648">
    <property type="entry name" value="ACPS"/>
    <property type="match status" value="1"/>
</dbReference>
<dbReference type="OrthoDB" id="9808281at2"/>
<reference evidence="2 3" key="1">
    <citation type="submission" date="2017-06" db="EMBL/GenBank/DDBJ databases">
        <title>Neisseria chenwenguii sp. nov., isolated from the intestinal contents of Tibetan Plateau Pika in Yushu, Qinghai Province, China.</title>
        <authorList>
            <person name="Zhang G."/>
        </authorList>
    </citation>
    <scope>NUCLEOTIDE SEQUENCE [LARGE SCALE GENOMIC DNA]</scope>
    <source>
        <strain evidence="2 3">10023</strain>
    </source>
</reference>
<organism evidence="2 3">
    <name type="scientific">Neisseria chenwenguii</name>
    <dbReference type="NCBI Taxonomy" id="1853278"/>
    <lineage>
        <taxon>Bacteria</taxon>
        <taxon>Pseudomonadati</taxon>
        <taxon>Pseudomonadota</taxon>
        <taxon>Betaproteobacteria</taxon>
        <taxon>Neisseriales</taxon>
        <taxon>Neisseriaceae</taxon>
        <taxon>Neisseria</taxon>
    </lineage>
</organism>
<accession>A0A220S176</accession>
<name>A0A220S176_9NEIS</name>
<proteinExistence type="predicted"/>
<dbReference type="SUPFAM" id="SSF56214">
    <property type="entry name" value="4'-phosphopantetheinyl transferase"/>
    <property type="match status" value="1"/>
</dbReference>